<dbReference type="PANTHER" id="PTHR10434:SF55">
    <property type="entry name" value="POSSIBLE ACYLTRANSFERASE"/>
    <property type="match status" value="1"/>
</dbReference>
<sequence length="264" mass="28961">MREGWYRSVNVLGRVLLWLLGISVRVRGQQHLPRSGPVVLASVHGSFLDFVLVEKAALERGRLVRFLCRHDVWRAPLVGRAMDGMRHVPVDREAPAAAYLTARRLLGEGEAVCVFPEAGISHSFTVRSLMRGAAALAVETGAPLVPVVVWGGQRVLPLGRHGRRPRPDLRRGAPVDVCFGPPLPVCPGDDLTRLTERLGHTLTAMLEQVQRLPAHRPAEGEWAPWYPAHLGGDAPDRRAALLLDEVPRAALPPSWGPTVDDPLR</sequence>
<dbReference type="PANTHER" id="PTHR10434">
    <property type="entry name" value="1-ACYL-SN-GLYCEROL-3-PHOSPHATE ACYLTRANSFERASE"/>
    <property type="match status" value="1"/>
</dbReference>
<evidence type="ECO:0000256" key="1">
    <source>
        <dbReference type="ARBA" id="ARBA00022679"/>
    </source>
</evidence>
<dbReference type="SMART" id="SM00563">
    <property type="entry name" value="PlsC"/>
    <property type="match status" value="1"/>
</dbReference>
<dbReference type="GO" id="GO:0006654">
    <property type="term" value="P:phosphatidic acid biosynthetic process"/>
    <property type="evidence" value="ECO:0007669"/>
    <property type="project" value="TreeGrafter"/>
</dbReference>
<evidence type="ECO:0000313" key="5">
    <source>
        <dbReference type="Proteomes" id="UP000535511"/>
    </source>
</evidence>
<dbReference type="CDD" id="cd07989">
    <property type="entry name" value="LPLAT_AGPAT-like"/>
    <property type="match status" value="1"/>
</dbReference>
<dbReference type="RefSeq" id="WP_179664899.1">
    <property type="nucleotide sequence ID" value="NZ_JACCBG010000001.1"/>
</dbReference>
<keyword evidence="5" id="KW-1185">Reference proteome</keyword>
<keyword evidence="1 4" id="KW-0808">Transferase</keyword>
<dbReference type="Proteomes" id="UP000535511">
    <property type="component" value="Unassembled WGS sequence"/>
</dbReference>
<feature type="domain" description="Phospholipid/glycerol acyltransferase" evidence="3">
    <location>
        <begin position="38"/>
        <end position="152"/>
    </location>
</feature>
<evidence type="ECO:0000313" key="4">
    <source>
        <dbReference type="EMBL" id="NYD43374.1"/>
    </source>
</evidence>
<accession>A0A7Y9JDL1</accession>
<name>A0A7Y9JDL1_9ACTN</name>
<dbReference type="InterPro" id="IPR002123">
    <property type="entry name" value="Plipid/glycerol_acylTrfase"/>
</dbReference>
<reference evidence="4 5" key="1">
    <citation type="submission" date="2020-07" db="EMBL/GenBank/DDBJ databases">
        <title>Sequencing the genomes of 1000 actinobacteria strains.</title>
        <authorList>
            <person name="Klenk H.-P."/>
        </authorList>
    </citation>
    <scope>NUCLEOTIDE SEQUENCE [LARGE SCALE GENOMIC DNA]</scope>
    <source>
        <strain evidence="4 5">DSM 21350</strain>
    </source>
</reference>
<dbReference type="AlphaFoldDB" id="A0A7Y9JDL1"/>
<gene>
    <name evidence="4" type="ORF">BJZ21_003457</name>
</gene>
<keyword evidence="2 4" id="KW-0012">Acyltransferase</keyword>
<evidence type="ECO:0000259" key="3">
    <source>
        <dbReference type="SMART" id="SM00563"/>
    </source>
</evidence>
<evidence type="ECO:0000256" key="2">
    <source>
        <dbReference type="ARBA" id="ARBA00023315"/>
    </source>
</evidence>
<comment type="caution">
    <text evidence="4">The sequence shown here is derived from an EMBL/GenBank/DDBJ whole genome shotgun (WGS) entry which is preliminary data.</text>
</comment>
<dbReference type="Pfam" id="PF01553">
    <property type="entry name" value="Acyltransferase"/>
    <property type="match status" value="1"/>
</dbReference>
<dbReference type="GO" id="GO:0005886">
    <property type="term" value="C:plasma membrane"/>
    <property type="evidence" value="ECO:0007669"/>
    <property type="project" value="TreeGrafter"/>
</dbReference>
<dbReference type="SUPFAM" id="SSF69593">
    <property type="entry name" value="Glycerol-3-phosphate (1)-acyltransferase"/>
    <property type="match status" value="1"/>
</dbReference>
<dbReference type="EMBL" id="JACCBG010000001">
    <property type="protein sequence ID" value="NYD43374.1"/>
    <property type="molecule type" value="Genomic_DNA"/>
</dbReference>
<proteinExistence type="predicted"/>
<protein>
    <submittedName>
        <fullName evidence="4">1-acyl-sn-glycerol-3-phosphate acyltransferase</fullName>
    </submittedName>
</protein>
<organism evidence="4 5">
    <name type="scientific">Nocardioides panaciterrulae</name>
    <dbReference type="NCBI Taxonomy" id="661492"/>
    <lineage>
        <taxon>Bacteria</taxon>
        <taxon>Bacillati</taxon>
        <taxon>Actinomycetota</taxon>
        <taxon>Actinomycetes</taxon>
        <taxon>Propionibacteriales</taxon>
        <taxon>Nocardioidaceae</taxon>
        <taxon>Nocardioides</taxon>
    </lineage>
</organism>
<dbReference type="GO" id="GO:0003841">
    <property type="term" value="F:1-acylglycerol-3-phosphate O-acyltransferase activity"/>
    <property type="evidence" value="ECO:0007669"/>
    <property type="project" value="TreeGrafter"/>
</dbReference>